<protein>
    <submittedName>
        <fullName evidence="1">Uncharacterized protein</fullName>
    </submittedName>
</protein>
<sequence>MESKRQQRRNLRLLSRNYESRDPFDEPCKKFRTQYAQRLHNTFATMQFKPNLPLNTVNPKKPRMPNVANRVDAIVKRLYQYVNISQLYV</sequence>
<name>A0ABQ6ANY8_9GAMM</name>
<proteinExistence type="predicted"/>
<reference evidence="2" key="1">
    <citation type="journal article" date="2019" name="Int. J. Syst. Evol. Microbiol.">
        <title>The Global Catalogue of Microorganisms (GCM) 10K type strain sequencing project: providing services to taxonomists for standard genome sequencing and annotation.</title>
        <authorList>
            <consortium name="The Broad Institute Genomics Platform"/>
            <consortium name="The Broad Institute Genome Sequencing Center for Infectious Disease"/>
            <person name="Wu L."/>
            <person name="Ma J."/>
        </authorList>
    </citation>
    <scope>NUCLEOTIDE SEQUENCE [LARGE SCALE GENOMIC DNA]</scope>
    <source>
        <strain evidence="2">NBRC 105001</strain>
    </source>
</reference>
<dbReference type="Proteomes" id="UP001156660">
    <property type="component" value="Unassembled WGS sequence"/>
</dbReference>
<evidence type="ECO:0000313" key="2">
    <source>
        <dbReference type="Proteomes" id="UP001156660"/>
    </source>
</evidence>
<comment type="caution">
    <text evidence="1">The sequence shown here is derived from an EMBL/GenBank/DDBJ whole genome shotgun (WGS) entry which is preliminary data.</text>
</comment>
<organism evidence="1 2">
    <name type="scientific">Aliivibrio sifiae</name>
    <dbReference type="NCBI Taxonomy" id="566293"/>
    <lineage>
        <taxon>Bacteria</taxon>
        <taxon>Pseudomonadati</taxon>
        <taxon>Pseudomonadota</taxon>
        <taxon>Gammaproteobacteria</taxon>
        <taxon>Vibrionales</taxon>
        <taxon>Vibrionaceae</taxon>
        <taxon>Aliivibrio</taxon>
    </lineage>
</organism>
<keyword evidence="2" id="KW-1185">Reference proteome</keyword>
<dbReference type="EMBL" id="BSOU01000027">
    <property type="protein sequence ID" value="GLR77202.1"/>
    <property type="molecule type" value="Genomic_DNA"/>
</dbReference>
<gene>
    <name evidence="1" type="ORF">GCM10007855_40770</name>
</gene>
<evidence type="ECO:0000313" key="1">
    <source>
        <dbReference type="EMBL" id="GLR77202.1"/>
    </source>
</evidence>
<accession>A0ABQ6ANY8</accession>